<proteinExistence type="predicted"/>
<evidence type="ECO:0000313" key="2">
    <source>
        <dbReference type="EMBL" id="JAD78284.1"/>
    </source>
</evidence>
<dbReference type="EMBL" id="GBRH01219611">
    <property type="protein sequence ID" value="JAD78284.1"/>
    <property type="molecule type" value="Transcribed_RNA"/>
</dbReference>
<evidence type="ECO:0000256" key="1">
    <source>
        <dbReference type="SAM" id="MobiDB-lite"/>
    </source>
</evidence>
<feature type="region of interest" description="Disordered" evidence="1">
    <location>
        <begin position="1"/>
        <end position="90"/>
    </location>
</feature>
<accession>A0A0A9CPN5</accession>
<sequence length="90" mass="10389">MLRRGPIPSAAARGSAHRRRPALQVDQHRQGLAPALVRHPRRRPRLFQDPTPLQPRPALRRQAHWPRPNPMRPPPGPHSWRRASQDLLIP</sequence>
<reference evidence="2" key="1">
    <citation type="submission" date="2014-09" db="EMBL/GenBank/DDBJ databases">
        <authorList>
            <person name="Magalhaes I.L.F."/>
            <person name="Oliveira U."/>
            <person name="Santos F.R."/>
            <person name="Vidigal T.H.D.A."/>
            <person name="Brescovit A.D."/>
            <person name="Santos A.J."/>
        </authorList>
    </citation>
    <scope>NUCLEOTIDE SEQUENCE</scope>
    <source>
        <tissue evidence="2">Shoot tissue taken approximately 20 cm above the soil surface</tissue>
    </source>
</reference>
<name>A0A0A9CPN5_ARUDO</name>
<dbReference type="AlphaFoldDB" id="A0A0A9CPN5"/>
<feature type="compositionally biased region" description="Pro residues" evidence="1">
    <location>
        <begin position="67"/>
        <end position="77"/>
    </location>
</feature>
<organism evidence="2">
    <name type="scientific">Arundo donax</name>
    <name type="common">Giant reed</name>
    <name type="synonym">Donax arundinaceus</name>
    <dbReference type="NCBI Taxonomy" id="35708"/>
    <lineage>
        <taxon>Eukaryota</taxon>
        <taxon>Viridiplantae</taxon>
        <taxon>Streptophyta</taxon>
        <taxon>Embryophyta</taxon>
        <taxon>Tracheophyta</taxon>
        <taxon>Spermatophyta</taxon>
        <taxon>Magnoliopsida</taxon>
        <taxon>Liliopsida</taxon>
        <taxon>Poales</taxon>
        <taxon>Poaceae</taxon>
        <taxon>PACMAD clade</taxon>
        <taxon>Arundinoideae</taxon>
        <taxon>Arundineae</taxon>
        <taxon>Arundo</taxon>
    </lineage>
</organism>
<reference evidence="2" key="2">
    <citation type="journal article" date="2015" name="Data Brief">
        <title>Shoot transcriptome of the giant reed, Arundo donax.</title>
        <authorList>
            <person name="Barrero R.A."/>
            <person name="Guerrero F.D."/>
            <person name="Moolhuijzen P."/>
            <person name="Goolsby J.A."/>
            <person name="Tidwell J."/>
            <person name="Bellgard S.E."/>
            <person name="Bellgard M.I."/>
        </authorList>
    </citation>
    <scope>NUCLEOTIDE SEQUENCE</scope>
    <source>
        <tissue evidence="2">Shoot tissue taken approximately 20 cm above the soil surface</tissue>
    </source>
</reference>
<protein>
    <submittedName>
        <fullName evidence="2">Uncharacterized protein</fullName>
    </submittedName>
</protein>